<dbReference type="Pfam" id="PF00177">
    <property type="entry name" value="Ribosomal_S7"/>
    <property type="match status" value="1"/>
</dbReference>
<dbReference type="NCBIfam" id="NF006054">
    <property type="entry name" value="PRK08202.1"/>
    <property type="match status" value="1"/>
</dbReference>
<evidence type="ECO:0000256" key="3">
    <source>
        <dbReference type="ARBA" id="ARBA00007151"/>
    </source>
</evidence>
<evidence type="ECO:0000256" key="11">
    <source>
        <dbReference type="ARBA" id="ARBA00023950"/>
    </source>
</evidence>
<dbReference type="Gene3D" id="3.40.50.1580">
    <property type="entry name" value="Nucleoside phosphorylase domain"/>
    <property type="match status" value="1"/>
</dbReference>
<comment type="catalytic activity">
    <reaction evidence="11">
        <text>2'-deoxyinosine + phosphate = 2-deoxy-alpha-D-ribose 1-phosphate + hypoxanthine</text>
        <dbReference type="Rhea" id="RHEA:27750"/>
        <dbReference type="ChEBI" id="CHEBI:17368"/>
        <dbReference type="ChEBI" id="CHEBI:28997"/>
        <dbReference type="ChEBI" id="CHEBI:43474"/>
        <dbReference type="ChEBI" id="CHEBI:57259"/>
        <dbReference type="EC" id="2.4.2.1"/>
    </reaction>
</comment>
<dbReference type="InterPro" id="IPR000235">
    <property type="entry name" value="Ribosomal_uS7"/>
</dbReference>
<comment type="catalytic activity">
    <reaction evidence="9">
        <text>inosine + phosphate = alpha-D-ribose 1-phosphate + hypoxanthine</text>
        <dbReference type="Rhea" id="RHEA:27646"/>
        <dbReference type="ChEBI" id="CHEBI:17368"/>
        <dbReference type="ChEBI" id="CHEBI:17596"/>
        <dbReference type="ChEBI" id="CHEBI:43474"/>
        <dbReference type="ChEBI" id="CHEBI:57720"/>
        <dbReference type="EC" id="2.4.2.1"/>
    </reaction>
</comment>
<dbReference type="CDD" id="cd14867">
    <property type="entry name" value="uS7_Eukaryote"/>
    <property type="match status" value="1"/>
</dbReference>
<comment type="similarity">
    <text evidence="3 14">Belongs to the universal ribosomal protein uS7 family.</text>
</comment>
<evidence type="ECO:0000259" key="15">
    <source>
        <dbReference type="Pfam" id="PF00177"/>
    </source>
</evidence>
<evidence type="ECO:0000313" key="18">
    <source>
        <dbReference type="Proteomes" id="UP000055024"/>
    </source>
</evidence>
<dbReference type="InterPro" id="IPR023798">
    <property type="entry name" value="Ribosomal_uS7_dom"/>
</dbReference>
<dbReference type="PROSITE" id="PS00052">
    <property type="entry name" value="RIBOSOMAL_S7"/>
    <property type="match status" value="1"/>
</dbReference>
<dbReference type="InterPro" id="IPR011268">
    <property type="entry name" value="Purine_phosphorylase"/>
</dbReference>
<comment type="catalytic activity">
    <reaction evidence="10">
        <text>2'-deoxyguanosine + phosphate = 2-deoxy-alpha-D-ribose 1-phosphate + guanine</text>
        <dbReference type="Rhea" id="RHEA:27738"/>
        <dbReference type="ChEBI" id="CHEBI:16235"/>
        <dbReference type="ChEBI" id="CHEBI:17172"/>
        <dbReference type="ChEBI" id="CHEBI:43474"/>
        <dbReference type="ChEBI" id="CHEBI:57259"/>
        <dbReference type="EC" id="2.4.2.1"/>
    </reaction>
</comment>
<dbReference type="InterPro" id="IPR005716">
    <property type="entry name" value="Ribosomal_uS7_euk/arc"/>
</dbReference>
<evidence type="ECO:0000256" key="7">
    <source>
        <dbReference type="ARBA" id="ARBA00022980"/>
    </source>
</evidence>
<evidence type="ECO:0000256" key="8">
    <source>
        <dbReference type="ARBA" id="ARBA00023274"/>
    </source>
</evidence>
<evidence type="ECO:0000256" key="12">
    <source>
        <dbReference type="ARBA" id="ARBA00023970"/>
    </source>
</evidence>
<keyword evidence="6" id="KW-0808">Transferase</keyword>
<dbReference type="EC" id="2.4.2.1" evidence="4"/>
<dbReference type="InterPro" id="IPR000845">
    <property type="entry name" value="Nucleoside_phosphorylase_d"/>
</dbReference>
<evidence type="ECO:0000259" key="16">
    <source>
        <dbReference type="Pfam" id="PF01048"/>
    </source>
</evidence>
<dbReference type="InterPro" id="IPR035994">
    <property type="entry name" value="Nucleoside_phosphorylase_sf"/>
</dbReference>
<dbReference type="EMBL" id="JYDP01000023">
    <property type="protein sequence ID" value="KRZ14582.1"/>
    <property type="molecule type" value="Genomic_DNA"/>
</dbReference>
<dbReference type="PANTHER" id="PTHR11205">
    <property type="entry name" value="RIBOSOMAL PROTEIN S7"/>
    <property type="match status" value="1"/>
</dbReference>
<dbReference type="GO" id="GO:0006412">
    <property type="term" value="P:translation"/>
    <property type="evidence" value="ECO:0007669"/>
    <property type="project" value="InterPro"/>
</dbReference>
<evidence type="ECO:0000256" key="4">
    <source>
        <dbReference type="ARBA" id="ARBA00011886"/>
    </source>
</evidence>
<accession>A0A0V1HVQ7</accession>
<dbReference type="AlphaFoldDB" id="A0A0V1HVQ7"/>
<feature type="domain" description="Nucleoside phosphorylase" evidence="16">
    <location>
        <begin position="97"/>
        <end position="347"/>
    </location>
</feature>
<evidence type="ECO:0000256" key="13">
    <source>
        <dbReference type="ARBA" id="ARBA00031036"/>
    </source>
</evidence>
<feature type="domain" description="Small ribosomal subunit protein uS7" evidence="15">
    <location>
        <begin position="396"/>
        <end position="556"/>
    </location>
</feature>
<comment type="catalytic activity">
    <reaction evidence="12">
        <text>guanosine + phosphate = alpha-D-ribose 1-phosphate + guanine</text>
        <dbReference type="Rhea" id="RHEA:13233"/>
        <dbReference type="ChEBI" id="CHEBI:16235"/>
        <dbReference type="ChEBI" id="CHEBI:16750"/>
        <dbReference type="ChEBI" id="CHEBI:43474"/>
        <dbReference type="ChEBI" id="CHEBI:57720"/>
        <dbReference type="EC" id="2.4.2.1"/>
    </reaction>
</comment>
<evidence type="ECO:0000256" key="14">
    <source>
        <dbReference type="RuleBase" id="RU003619"/>
    </source>
</evidence>
<evidence type="ECO:0000256" key="1">
    <source>
        <dbReference type="ARBA" id="ARBA00005058"/>
    </source>
</evidence>
<evidence type="ECO:0000313" key="17">
    <source>
        <dbReference type="EMBL" id="KRZ14582.1"/>
    </source>
</evidence>
<comment type="similarity">
    <text evidence="2">Belongs to the PNP/MTAP phosphorylase family.</text>
</comment>
<dbReference type="GO" id="GO:0004731">
    <property type="term" value="F:purine-nucleoside phosphorylase activity"/>
    <property type="evidence" value="ECO:0007669"/>
    <property type="project" value="UniProtKB-EC"/>
</dbReference>
<comment type="caution">
    <text evidence="17">The sequence shown here is derived from an EMBL/GenBank/DDBJ whole genome shotgun (WGS) entry which is preliminary data.</text>
</comment>
<dbReference type="SUPFAM" id="SSF47973">
    <property type="entry name" value="Ribosomal protein S7"/>
    <property type="match status" value="1"/>
</dbReference>
<dbReference type="InterPro" id="IPR036823">
    <property type="entry name" value="Ribosomal_uS7_dom_sf"/>
</dbReference>
<dbReference type="Proteomes" id="UP000055024">
    <property type="component" value="Unassembled WGS sequence"/>
</dbReference>
<protein>
    <recommendedName>
        <fullName evidence="4">purine-nucleoside phosphorylase</fullName>
        <ecNumber evidence="4">2.4.2.1</ecNumber>
    </recommendedName>
    <alternativeName>
        <fullName evidence="13">Inosine-guanosine phosphorylase</fullName>
    </alternativeName>
</protein>
<dbReference type="CDD" id="cd09009">
    <property type="entry name" value="PNP-EcPNPII_like"/>
    <property type="match status" value="1"/>
</dbReference>
<dbReference type="GO" id="GO:0003723">
    <property type="term" value="F:RNA binding"/>
    <property type="evidence" value="ECO:0007669"/>
    <property type="project" value="InterPro"/>
</dbReference>
<dbReference type="GO" id="GO:0009116">
    <property type="term" value="P:nucleoside metabolic process"/>
    <property type="evidence" value="ECO:0007669"/>
    <property type="project" value="InterPro"/>
</dbReference>
<keyword evidence="18" id="KW-1185">Reference proteome</keyword>
<dbReference type="NCBIfam" id="TIGR01028">
    <property type="entry name" value="uS7_euk_arch"/>
    <property type="match status" value="1"/>
</dbReference>
<proteinExistence type="inferred from homology"/>
<keyword evidence="7 14" id="KW-0689">Ribosomal protein</keyword>
<gene>
    <name evidence="17" type="primary">RPS5</name>
    <name evidence="17" type="ORF">T11_14095</name>
</gene>
<dbReference type="Pfam" id="PF01048">
    <property type="entry name" value="PNP_UDP_1"/>
    <property type="match status" value="1"/>
</dbReference>
<dbReference type="FunFam" id="1.10.455.10:FF:000002">
    <property type="entry name" value="40S ribosomal protein S5"/>
    <property type="match status" value="1"/>
</dbReference>
<dbReference type="GO" id="GO:0015935">
    <property type="term" value="C:small ribosomal subunit"/>
    <property type="evidence" value="ECO:0007669"/>
    <property type="project" value="InterPro"/>
</dbReference>
<dbReference type="NCBIfam" id="TIGR01697">
    <property type="entry name" value="PNPH-PUNA-XAPA"/>
    <property type="match status" value="1"/>
</dbReference>
<evidence type="ECO:0000256" key="10">
    <source>
        <dbReference type="ARBA" id="ARBA00023929"/>
    </source>
</evidence>
<evidence type="ECO:0000256" key="9">
    <source>
        <dbReference type="ARBA" id="ARBA00023918"/>
    </source>
</evidence>
<reference evidence="17 18" key="1">
    <citation type="submission" date="2015-01" db="EMBL/GenBank/DDBJ databases">
        <title>Evolution of Trichinella species and genotypes.</title>
        <authorList>
            <person name="Korhonen P.K."/>
            <person name="Edoardo P."/>
            <person name="Giuseppe L.R."/>
            <person name="Gasser R.B."/>
        </authorList>
    </citation>
    <scope>NUCLEOTIDE SEQUENCE [LARGE SCALE GENOMIC DNA]</scope>
    <source>
        <strain evidence="17">ISS1029</strain>
    </source>
</reference>
<dbReference type="SUPFAM" id="SSF53167">
    <property type="entry name" value="Purine and uridine phosphorylases"/>
    <property type="match status" value="1"/>
</dbReference>
<keyword evidence="5" id="KW-0328">Glycosyltransferase</keyword>
<evidence type="ECO:0000256" key="2">
    <source>
        <dbReference type="ARBA" id="ARBA00006751"/>
    </source>
</evidence>
<evidence type="ECO:0000256" key="5">
    <source>
        <dbReference type="ARBA" id="ARBA00022676"/>
    </source>
</evidence>
<dbReference type="OrthoDB" id="10261782at2759"/>
<dbReference type="UniPathway" id="UPA00606"/>
<keyword evidence="8 14" id="KW-0687">Ribonucleoprotein</keyword>
<comment type="pathway">
    <text evidence="1">Purine metabolism; purine nucleoside salvage.</text>
</comment>
<sequence length="556" mass="62233">MLREKFLNSRILYNRVYVIGRQVSDYSMFLFVQIRWACLFQLFLSYIVYLSFEPQQHFISLRSRKEMARSFPVAVDYDSLLETSNFIKRKLTVVPELGLICGTGLGELADSLSNVITLNYTDIPGFPVPSVEGHEGQFVCGKLGGKWIFCMRGRCHTYEGYQPIECAMPVRVMFLLGIKKVILTAAAGALNSNYKVGDVMLINDHFCLASLAGISPLMGPNDARFGPRFPDMKGAYSTKLRSLFRVAGKESGFSVRLHDGVYGMIGGPAFATPIENKFIRMAGSDVVGMSIVWESTVAHHCGMEVLAVAVITSISEDNACKTTLHDDVLAIGKQVCRHLVPIFEKFIESFKKMSVFEYQYNPVSDLPNIKLFGKWPLDSVDINDMSLVDYIAVKEKHAKFLPHSAGRYQVKRFRKAQCPIVERLVCSLMMHGRNNGKKLMALRIVRDAFEIINLHTGENPVQVLVNAIINSGPREDSTRIGRAGTVRRQAVDVSPLRRVNQAIWLLCTGAREASFRNIKTIAECLSDELINAAKGSSNSYAIKKKDELERVAKSNR</sequence>
<name>A0A0V1HVQ7_9BILA</name>
<dbReference type="Gene3D" id="1.10.455.10">
    <property type="entry name" value="Ribosomal protein S7 domain"/>
    <property type="match status" value="1"/>
</dbReference>
<dbReference type="GO" id="GO:0003735">
    <property type="term" value="F:structural constituent of ribosome"/>
    <property type="evidence" value="ECO:0007669"/>
    <property type="project" value="InterPro"/>
</dbReference>
<evidence type="ECO:0000256" key="6">
    <source>
        <dbReference type="ARBA" id="ARBA00022679"/>
    </source>
</evidence>
<dbReference type="STRING" id="268475.A0A0V1HVQ7"/>
<dbReference type="NCBIfam" id="NF003106">
    <property type="entry name" value="PRK04027.1"/>
    <property type="match status" value="1"/>
</dbReference>
<organism evidence="17 18">
    <name type="scientific">Trichinella zimbabwensis</name>
    <dbReference type="NCBI Taxonomy" id="268475"/>
    <lineage>
        <taxon>Eukaryota</taxon>
        <taxon>Metazoa</taxon>
        <taxon>Ecdysozoa</taxon>
        <taxon>Nematoda</taxon>
        <taxon>Enoplea</taxon>
        <taxon>Dorylaimia</taxon>
        <taxon>Trichinellida</taxon>
        <taxon>Trichinellidae</taxon>
        <taxon>Trichinella</taxon>
    </lineage>
</organism>
<dbReference type="InterPro" id="IPR020606">
    <property type="entry name" value="Ribosomal_uS7_CS"/>
</dbReference>